<protein>
    <submittedName>
        <fullName evidence="1">Unannotated protein</fullName>
    </submittedName>
</protein>
<reference evidence="1" key="1">
    <citation type="submission" date="2020-05" db="EMBL/GenBank/DDBJ databases">
        <authorList>
            <person name="Chiriac C."/>
            <person name="Salcher M."/>
            <person name="Ghai R."/>
            <person name="Kavagutti S V."/>
        </authorList>
    </citation>
    <scope>NUCLEOTIDE SEQUENCE</scope>
</reference>
<name>A0A6J6A1U8_9ZZZZ</name>
<dbReference type="AlphaFoldDB" id="A0A6J6A1U8"/>
<dbReference type="EMBL" id="CAESAN010000096">
    <property type="protein sequence ID" value="CAB4345693.1"/>
    <property type="molecule type" value="Genomic_DNA"/>
</dbReference>
<gene>
    <name evidence="1" type="ORF">UFOPK3547_01147</name>
</gene>
<sequence>MKGMPDRSNRLNGADVTKVLIVRGSSRSPAKLSDVGERVSISEAFVVPERIGGTVSRIASTAARVRGPMSA</sequence>
<accession>A0A6J6A1U8</accession>
<proteinExistence type="predicted"/>
<organism evidence="1">
    <name type="scientific">freshwater metagenome</name>
    <dbReference type="NCBI Taxonomy" id="449393"/>
    <lineage>
        <taxon>unclassified sequences</taxon>
        <taxon>metagenomes</taxon>
        <taxon>ecological metagenomes</taxon>
    </lineage>
</organism>
<evidence type="ECO:0000313" key="1">
    <source>
        <dbReference type="EMBL" id="CAB4345693.1"/>
    </source>
</evidence>